<dbReference type="PANTHER" id="PTHR43744">
    <property type="entry name" value="ABC TRANSPORTER PERMEASE PROTEIN MG189-RELATED-RELATED"/>
    <property type="match status" value="1"/>
</dbReference>
<evidence type="ECO:0000256" key="7">
    <source>
        <dbReference type="RuleBase" id="RU363032"/>
    </source>
</evidence>
<organism evidence="9 10">
    <name type="scientific">Microlunatus soli</name>
    <dbReference type="NCBI Taxonomy" id="630515"/>
    <lineage>
        <taxon>Bacteria</taxon>
        <taxon>Bacillati</taxon>
        <taxon>Actinomycetota</taxon>
        <taxon>Actinomycetes</taxon>
        <taxon>Propionibacteriales</taxon>
        <taxon>Propionibacteriaceae</taxon>
        <taxon>Microlunatus</taxon>
    </lineage>
</organism>
<evidence type="ECO:0000256" key="4">
    <source>
        <dbReference type="ARBA" id="ARBA00022692"/>
    </source>
</evidence>
<protein>
    <submittedName>
        <fullName evidence="9">Carbohydrate ABC transporter membrane protein 2, CUT1 family</fullName>
    </submittedName>
</protein>
<dbReference type="GO" id="GO:0055085">
    <property type="term" value="P:transmembrane transport"/>
    <property type="evidence" value="ECO:0007669"/>
    <property type="project" value="InterPro"/>
</dbReference>
<dbReference type="PROSITE" id="PS50928">
    <property type="entry name" value="ABC_TM1"/>
    <property type="match status" value="1"/>
</dbReference>
<keyword evidence="5 7" id="KW-1133">Transmembrane helix</keyword>
<dbReference type="CDD" id="cd06261">
    <property type="entry name" value="TM_PBP2"/>
    <property type="match status" value="1"/>
</dbReference>
<gene>
    <name evidence="9" type="ORF">SAMN04489812_4696</name>
</gene>
<feature type="transmembrane region" description="Helical" evidence="7">
    <location>
        <begin position="23"/>
        <end position="47"/>
    </location>
</feature>
<keyword evidence="3" id="KW-1003">Cell membrane</keyword>
<evidence type="ECO:0000259" key="8">
    <source>
        <dbReference type="PROSITE" id="PS50928"/>
    </source>
</evidence>
<feature type="domain" description="ABC transmembrane type-1" evidence="8">
    <location>
        <begin position="78"/>
        <end position="279"/>
    </location>
</feature>
<feature type="transmembrane region" description="Helical" evidence="7">
    <location>
        <begin position="77"/>
        <end position="102"/>
    </location>
</feature>
<feature type="transmembrane region" description="Helical" evidence="7">
    <location>
        <begin position="260"/>
        <end position="279"/>
    </location>
</feature>
<evidence type="ECO:0000256" key="5">
    <source>
        <dbReference type="ARBA" id="ARBA00022989"/>
    </source>
</evidence>
<dbReference type="EMBL" id="LT629772">
    <property type="protein sequence ID" value="SDT23114.1"/>
    <property type="molecule type" value="Genomic_DNA"/>
</dbReference>
<dbReference type="InterPro" id="IPR035906">
    <property type="entry name" value="MetI-like_sf"/>
</dbReference>
<dbReference type="Gene3D" id="1.10.3720.10">
    <property type="entry name" value="MetI-like"/>
    <property type="match status" value="1"/>
</dbReference>
<comment type="subcellular location">
    <subcellularLocation>
        <location evidence="1 7">Cell membrane</location>
        <topology evidence="1 7">Multi-pass membrane protein</topology>
    </subcellularLocation>
</comment>
<dbReference type="SUPFAM" id="SSF161098">
    <property type="entry name" value="MetI-like"/>
    <property type="match status" value="1"/>
</dbReference>
<dbReference type="InterPro" id="IPR000515">
    <property type="entry name" value="MetI-like"/>
</dbReference>
<evidence type="ECO:0000256" key="6">
    <source>
        <dbReference type="ARBA" id="ARBA00023136"/>
    </source>
</evidence>
<evidence type="ECO:0000313" key="9">
    <source>
        <dbReference type="EMBL" id="SDT23114.1"/>
    </source>
</evidence>
<dbReference type="Pfam" id="PF00528">
    <property type="entry name" value="BPD_transp_1"/>
    <property type="match status" value="1"/>
</dbReference>
<keyword evidence="4 7" id="KW-0812">Transmembrane</keyword>
<dbReference type="Proteomes" id="UP000199103">
    <property type="component" value="Chromosome I"/>
</dbReference>
<reference evidence="9 10" key="1">
    <citation type="submission" date="2016-10" db="EMBL/GenBank/DDBJ databases">
        <authorList>
            <person name="de Groot N.N."/>
        </authorList>
    </citation>
    <scope>NUCLEOTIDE SEQUENCE [LARGE SCALE GENOMIC DNA]</scope>
    <source>
        <strain evidence="9 10">DSM 21800</strain>
    </source>
</reference>
<dbReference type="OrthoDB" id="9810086at2"/>
<keyword evidence="10" id="KW-1185">Reference proteome</keyword>
<accession>A0A1H1YNW3</accession>
<sequence length="294" mass="31927">MAASVGRPPWLDRPIPVVSAAKAVIIIIITVVMLYPFLYIIAMSFAAKDSSMSGFWPTAFSADSYRSILGGGVVTRALLVSGFVTFMGTLLSLAFTSTLAYGLTRVRDVPGARVALILVLATMFFGAGIIPNFLLIKSLGLIDSLWSLILPGMVSAFNLVVMRNFFMNIPVGLLEAARIDGASNFRIFAQIVLPLSKPVMAVIGLFYAVGYWNSYFNALIYISTPDKWPIQVVLNQYVIQGSQIARLQATDIPTPPAQSIQMAVVVLATVPILIIYPFLQRHFAKGMLTGAIKE</sequence>
<dbReference type="STRING" id="630515.SAMN04489812_4696"/>
<dbReference type="AlphaFoldDB" id="A0A1H1YNW3"/>
<feature type="transmembrane region" description="Helical" evidence="7">
    <location>
        <begin position="114"/>
        <end position="136"/>
    </location>
</feature>
<comment type="similarity">
    <text evidence="7">Belongs to the binding-protein-dependent transport system permease family.</text>
</comment>
<feature type="transmembrane region" description="Helical" evidence="7">
    <location>
        <begin position="148"/>
        <end position="166"/>
    </location>
</feature>
<dbReference type="PANTHER" id="PTHR43744:SF9">
    <property type="entry name" value="POLYGALACTURONAN_RHAMNOGALACTURONAN TRANSPORT SYSTEM PERMEASE PROTEIN YTCP"/>
    <property type="match status" value="1"/>
</dbReference>
<dbReference type="RefSeq" id="WP_091527957.1">
    <property type="nucleotide sequence ID" value="NZ_LT629772.1"/>
</dbReference>
<evidence type="ECO:0000256" key="2">
    <source>
        <dbReference type="ARBA" id="ARBA00022448"/>
    </source>
</evidence>
<name>A0A1H1YNW3_9ACTN</name>
<feature type="transmembrane region" description="Helical" evidence="7">
    <location>
        <begin position="187"/>
        <end position="209"/>
    </location>
</feature>
<evidence type="ECO:0000256" key="3">
    <source>
        <dbReference type="ARBA" id="ARBA00022475"/>
    </source>
</evidence>
<keyword evidence="6 7" id="KW-0472">Membrane</keyword>
<keyword evidence="2 7" id="KW-0813">Transport</keyword>
<evidence type="ECO:0000313" key="10">
    <source>
        <dbReference type="Proteomes" id="UP000199103"/>
    </source>
</evidence>
<evidence type="ECO:0000256" key="1">
    <source>
        <dbReference type="ARBA" id="ARBA00004651"/>
    </source>
</evidence>
<dbReference type="GO" id="GO:0005886">
    <property type="term" value="C:plasma membrane"/>
    <property type="evidence" value="ECO:0007669"/>
    <property type="project" value="UniProtKB-SubCell"/>
</dbReference>
<proteinExistence type="inferred from homology"/>